<feature type="transmembrane region" description="Helical" evidence="1">
    <location>
        <begin position="169"/>
        <end position="189"/>
    </location>
</feature>
<accession>A0A1K1RUV7</accession>
<sequence length="238" mass="27889">MLLARVNIEDKLKRNRDKSVRVPDMLQQVSRILEEDTQKEERIVHTLRGGSPGRKESTELSGLDPDRIYHISHIKKICTDYRLRFLDTRYFKGEFPGEALIKIKQLEKQHNTEFHEFKMIAPAGLFRLENADDPLLFIPVGNDFYYLVHQWGNDLHPLRKWLMLPFKSLLNLFLLIAVISLAVTAVIPLKLFTPHPDASHFWMLYFFVLKSICGITLFYAFALGKNFNGMVWDSKYYN</sequence>
<name>A0A1K1RUV7_9FLAO</name>
<feature type="transmembrane region" description="Helical" evidence="1">
    <location>
        <begin position="201"/>
        <end position="222"/>
    </location>
</feature>
<dbReference type="STRING" id="1150368.SAMN02927921_03998"/>
<keyword evidence="1" id="KW-0812">Transmembrane</keyword>
<keyword evidence="3" id="KW-1185">Reference proteome</keyword>
<reference evidence="2 3" key="1">
    <citation type="submission" date="2016-11" db="EMBL/GenBank/DDBJ databases">
        <authorList>
            <person name="Jaros S."/>
            <person name="Januszkiewicz K."/>
            <person name="Wedrychowicz H."/>
        </authorList>
    </citation>
    <scope>NUCLEOTIDE SEQUENCE [LARGE SCALE GENOMIC DNA]</scope>
    <source>
        <strain evidence="2 3">CGMCC 1.12145</strain>
    </source>
</reference>
<protein>
    <submittedName>
        <fullName evidence="2">Uncharacterized protein</fullName>
    </submittedName>
</protein>
<dbReference type="RefSeq" id="WP_072319230.1">
    <property type="nucleotide sequence ID" value="NZ_FPJE01000035.1"/>
</dbReference>
<organism evidence="2 3">
    <name type="scientific">Sinomicrobium oceani</name>
    <dbReference type="NCBI Taxonomy" id="1150368"/>
    <lineage>
        <taxon>Bacteria</taxon>
        <taxon>Pseudomonadati</taxon>
        <taxon>Bacteroidota</taxon>
        <taxon>Flavobacteriia</taxon>
        <taxon>Flavobacteriales</taxon>
        <taxon>Flavobacteriaceae</taxon>
        <taxon>Sinomicrobium</taxon>
    </lineage>
</organism>
<dbReference type="AlphaFoldDB" id="A0A1K1RUV7"/>
<keyword evidence="1" id="KW-0472">Membrane</keyword>
<evidence type="ECO:0000313" key="3">
    <source>
        <dbReference type="Proteomes" id="UP000182248"/>
    </source>
</evidence>
<proteinExistence type="predicted"/>
<dbReference type="Proteomes" id="UP000182248">
    <property type="component" value="Unassembled WGS sequence"/>
</dbReference>
<gene>
    <name evidence="2" type="ORF">SAMN02927921_03998</name>
</gene>
<keyword evidence="1" id="KW-1133">Transmembrane helix</keyword>
<evidence type="ECO:0000256" key="1">
    <source>
        <dbReference type="SAM" id="Phobius"/>
    </source>
</evidence>
<dbReference type="OrthoDB" id="1425482at2"/>
<dbReference type="EMBL" id="FPJE01000035">
    <property type="protein sequence ID" value="SFW75519.1"/>
    <property type="molecule type" value="Genomic_DNA"/>
</dbReference>
<evidence type="ECO:0000313" key="2">
    <source>
        <dbReference type="EMBL" id="SFW75519.1"/>
    </source>
</evidence>